<organism evidence="2 3">
    <name type="scientific">Verticillium dahliae (strain VdLs.17 / ATCC MYA-4575 / FGSC 10137)</name>
    <name type="common">Verticillium wilt</name>
    <dbReference type="NCBI Taxonomy" id="498257"/>
    <lineage>
        <taxon>Eukaryota</taxon>
        <taxon>Fungi</taxon>
        <taxon>Dikarya</taxon>
        <taxon>Ascomycota</taxon>
        <taxon>Pezizomycotina</taxon>
        <taxon>Sordariomycetes</taxon>
        <taxon>Hypocreomycetidae</taxon>
        <taxon>Glomerellales</taxon>
        <taxon>Plectosphaerellaceae</taxon>
        <taxon>Verticillium</taxon>
    </lineage>
</organism>
<feature type="region of interest" description="Disordered" evidence="1">
    <location>
        <begin position="75"/>
        <end position="95"/>
    </location>
</feature>
<dbReference type="InParanoid" id="G2X0F5"/>
<dbReference type="AlphaFoldDB" id="G2X0F5"/>
<name>G2X0F5_VERDV</name>
<feature type="compositionally biased region" description="Basic and acidic residues" evidence="1">
    <location>
        <begin position="85"/>
        <end position="95"/>
    </location>
</feature>
<dbReference type="eggNOG" id="ENOG502S72R">
    <property type="taxonomic scope" value="Eukaryota"/>
</dbReference>
<dbReference type="HOGENOM" id="CLU_167005_0_0_1"/>
<proteinExistence type="predicted"/>
<evidence type="ECO:0000256" key="1">
    <source>
        <dbReference type="SAM" id="MobiDB-lite"/>
    </source>
</evidence>
<dbReference type="STRING" id="498257.G2X0F5"/>
<dbReference type="RefSeq" id="XP_009652113.1">
    <property type="nucleotide sequence ID" value="XM_009653818.1"/>
</dbReference>
<dbReference type="GeneID" id="20705197"/>
<gene>
    <name evidence="2" type="ORF">VDAG_03734</name>
</gene>
<evidence type="ECO:0000313" key="2">
    <source>
        <dbReference type="EMBL" id="EGY22296.1"/>
    </source>
</evidence>
<sequence length="95" mass="10441">MPDLAGRGDENGDDDRRKGWRRERVEYVEVATRKHLENVRGLELGENGEVRDGEWQGEGKKLAKGEVEGLENIAAALGGGSGEASSRKEDEMDES</sequence>
<dbReference type="KEGG" id="vda:VDAG_03734"/>
<dbReference type="EMBL" id="DS572700">
    <property type="protein sequence ID" value="EGY22296.1"/>
    <property type="molecule type" value="Genomic_DNA"/>
</dbReference>
<evidence type="ECO:0000313" key="3">
    <source>
        <dbReference type="Proteomes" id="UP000001611"/>
    </source>
</evidence>
<feature type="region of interest" description="Disordered" evidence="1">
    <location>
        <begin position="1"/>
        <end position="22"/>
    </location>
</feature>
<reference evidence="2 3" key="1">
    <citation type="submission" date="2008-03" db="EMBL/GenBank/DDBJ databases">
        <title>The Genome Sequence of Verticillium dahliae VdLs.17.</title>
        <authorList>
            <consortium name="The Broad Institute Genome Sequencing Platform"/>
            <person name="Ma L.-J.J."/>
            <person name="Klosterman S.J."/>
            <person name="Subbarao K."/>
            <person name="Dobinson K."/>
            <person name="Veronese P."/>
            <person name="Kang S."/>
            <person name="Gold S.E."/>
            <person name="Young S."/>
            <person name="Jaffe D."/>
            <person name="Gnerre S."/>
            <person name="Berlin A."/>
            <person name="Heiman D."/>
            <person name="Hepburn T."/>
            <person name="Sykes S."/>
            <person name="Alvarado L."/>
            <person name="Kodira C.D."/>
            <person name="Lander E."/>
            <person name="Galagan J."/>
            <person name="Nusbaum C."/>
            <person name="Birren B."/>
        </authorList>
    </citation>
    <scope>NUCLEOTIDE SEQUENCE [LARGE SCALE GENOMIC DNA]</scope>
    <source>
        <strain evidence="3">VdLs.17 / ATCC MYA-4575 / FGSC 10137</strain>
    </source>
</reference>
<dbReference type="Proteomes" id="UP000001611">
    <property type="component" value="Chromosome 3"/>
</dbReference>
<protein>
    <submittedName>
        <fullName evidence="2">Uncharacterized protein</fullName>
    </submittedName>
</protein>
<dbReference type="OrthoDB" id="1884855at2759"/>
<accession>G2X0F5</accession>
<keyword evidence="3" id="KW-1185">Reference proteome</keyword>